<gene>
    <name evidence="2" type="ORF">PEPS_05590</name>
</gene>
<evidence type="ECO:0000256" key="1">
    <source>
        <dbReference type="SAM" id="MobiDB-lite"/>
    </source>
</evidence>
<accession>A0ABN6L5C6</accession>
<evidence type="ECO:0008006" key="4">
    <source>
        <dbReference type="Google" id="ProtNLM"/>
    </source>
</evidence>
<dbReference type="EMBL" id="AP025292">
    <property type="protein sequence ID" value="BDC98278.1"/>
    <property type="molecule type" value="Genomic_DNA"/>
</dbReference>
<evidence type="ECO:0000313" key="3">
    <source>
        <dbReference type="Proteomes" id="UP001354989"/>
    </source>
</evidence>
<protein>
    <recommendedName>
        <fullName evidence="4">Lipocalin-like domain-containing protein</fullName>
    </recommendedName>
</protein>
<feature type="region of interest" description="Disordered" evidence="1">
    <location>
        <begin position="13"/>
        <end position="32"/>
    </location>
</feature>
<dbReference type="Proteomes" id="UP001354989">
    <property type="component" value="Chromosome"/>
</dbReference>
<reference evidence="2 3" key="1">
    <citation type="submission" date="2021-12" db="EMBL/GenBank/DDBJ databases">
        <title>Genome sequencing of bacteria with rrn-lacking chromosome and rrn-plasmid.</title>
        <authorList>
            <person name="Anda M."/>
            <person name="Iwasaki W."/>
        </authorList>
    </citation>
    <scope>NUCLEOTIDE SEQUENCE [LARGE SCALE GENOMIC DNA]</scope>
    <source>
        <strain evidence="2 3">NBRC 101262</strain>
    </source>
</reference>
<evidence type="ECO:0000313" key="2">
    <source>
        <dbReference type="EMBL" id="BDC98278.1"/>
    </source>
</evidence>
<sequence>MLLFAFACNDATHDPFPHSSPQQPRQNDDIRGSMSDLKMAQGINGEWMVVEERHTQSPFKDMILRFDLEPEFDGFGGRLGTNALPQGVELGSSWSVNGGRVAFQDAGINILFPLVEFVYEGGTVSLDQPTQIIRLTFKIEDAVADEHFGFHELYLHKR</sequence>
<proteinExistence type="predicted"/>
<keyword evidence="3" id="KW-1185">Reference proteome</keyword>
<name>A0ABN6L5C6_9BACT</name>
<organism evidence="2 3">
    <name type="scientific">Persicobacter psychrovividus</name>
    <dbReference type="NCBI Taxonomy" id="387638"/>
    <lineage>
        <taxon>Bacteria</taxon>
        <taxon>Pseudomonadati</taxon>
        <taxon>Bacteroidota</taxon>
        <taxon>Cytophagia</taxon>
        <taxon>Cytophagales</taxon>
        <taxon>Persicobacteraceae</taxon>
        <taxon>Persicobacter</taxon>
    </lineage>
</organism>